<gene>
    <name evidence="3" type="ORF">H9628_08425</name>
</gene>
<dbReference type="RefSeq" id="WP_251833683.1">
    <property type="nucleotide sequence ID" value="NZ_JACSPS010000002.1"/>
</dbReference>
<evidence type="ECO:0000256" key="1">
    <source>
        <dbReference type="SAM" id="SignalP"/>
    </source>
</evidence>
<dbReference type="EMBL" id="JACSPS010000002">
    <property type="protein sequence ID" value="MBD8018495.1"/>
    <property type="molecule type" value="Genomic_DNA"/>
</dbReference>
<evidence type="ECO:0000313" key="4">
    <source>
        <dbReference type="Proteomes" id="UP000626242"/>
    </source>
</evidence>
<feature type="domain" description="DUF6438" evidence="2">
    <location>
        <begin position="26"/>
        <end position="151"/>
    </location>
</feature>
<sequence length="161" mass="18115">MKLIAALFSALVLMACTAGNASKYSKIEYEAGACFGFCPIYKMTVNPDRTAVIDAERFTFTEGRSKDEFSGPKEGIFTATITPTDYQKMISMLDDLDVKTLKTYYGNKNVTDLPTSKLRITFADGSTKEIEDYGKHGTEKLQMFYEFVEGLRKTQTWTKVD</sequence>
<proteinExistence type="predicted"/>
<comment type="caution">
    <text evidence="3">The sequence shown here is derived from an EMBL/GenBank/DDBJ whole genome shotgun (WGS) entry which is preliminary data.</text>
</comment>
<reference evidence="3 4" key="1">
    <citation type="submission" date="2020-08" db="EMBL/GenBank/DDBJ databases">
        <title>A Genomic Blueprint of the Chicken Gut Microbiome.</title>
        <authorList>
            <person name="Gilroy R."/>
            <person name="Ravi A."/>
            <person name="Getino M."/>
            <person name="Pursley I."/>
            <person name="Horton D.L."/>
            <person name="Alikhan N.-F."/>
            <person name="Baker D."/>
            <person name="Gharbi K."/>
            <person name="Hall N."/>
            <person name="Watson M."/>
            <person name="Adriaenssens E.M."/>
            <person name="Foster-Nyarko E."/>
            <person name="Jarju S."/>
            <person name="Secka A."/>
            <person name="Antonio M."/>
            <person name="Oren A."/>
            <person name="Chaudhuri R."/>
            <person name="La Ragione R.M."/>
            <person name="Hildebrand F."/>
            <person name="Pallen M.J."/>
        </authorList>
    </citation>
    <scope>NUCLEOTIDE SEQUENCE [LARGE SCALE GENOMIC DNA]</scope>
    <source>
        <strain evidence="3 4">Sa1CVA4</strain>
    </source>
</reference>
<dbReference type="Pfam" id="PF20033">
    <property type="entry name" value="DUF6438"/>
    <property type="match status" value="1"/>
</dbReference>
<feature type="signal peptide" evidence="1">
    <location>
        <begin position="1"/>
        <end position="21"/>
    </location>
</feature>
<protein>
    <recommendedName>
        <fullName evidence="2">DUF6438 domain-containing protein</fullName>
    </recommendedName>
</protein>
<name>A0ABR8WNE6_9FLAO</name>
<dbReference type="InterPro" id="IPR045497">
    <property type="entry name" value="DUF6438"/>
</dbReference>
<keyword evidence="4" id="KW-1185">Reference proteome</keyword>
<accession>A0ABR8WNE6</accession>
<organism evidence="3 4">
    <name type="scientific">Kaistella pullorum</name>
    <dbReference type="NCBI Taxonomy" id="2763074"/>
    <lineage>
        <taxon>Bacteria</taxon>
        <taxon>Pseudomonadati</taxon>
        <taxon>Bacteroidota</taxon>
        <taxon>Flavobacteriia</taxon>
        <taxon>Flavobacteriales</taxon>
        <taxon>Weeksellaceae</taxon>
        <taxon>Chryseobacterium group</taxon>
        <taxon>Kaistella</taxon>
    </lineage>
</organism>
<keyword evidence="1" id="KW-0732">Signal</keyword>
<dbReference type="PROSITE" id="PS51257">
    <property type="entry name" value="PROKAR_LIPOPROTEIN"/>
    <property type="match status" value="1"/>
</dbReference>
<evidence type="ECO:0000259" key="2">
    <source>
        <dbReference type="Pfam" id="PF20033"/>
    </source>
</evidence>
<dbReference type="Proteomes" id="UP000626242">
    <property type="component" value="Unassembled WGS sequence"/>
</dbReference>
<feature type="chain" id="PRO_5045126726" description="DUF6438 domain-containing protein" evidence="1">
    <location>
        <begin position="22"/>
        <end position="161"/>
    </location>
</feature>
<evidence type="ECO:0000313" key="3">
    <source>
        <dbReference type="EMBL" id="MBD8018495.1"/>
    </source>
</evidence>